<proteinExistence type="predicted"/>
<name>A0ACB7RIS9_HYAAI</name>
<gene>
    <name evidence="1" type="ORF">HPB50_014317</name>
</gene>
<evidence type="ECO:0000313" key="2">
    <source>
        <dbReference type="Proteomes" id="UP000821845"/>
    </source>
</evidence>
<comment type="caution">
    <text evidence="1">The sequence shown here is derived from an EMBL/GenBank/DDBJ whole genome shotgun (WGS) entry which is preliminary data.</text>
</comment>
<evidence type="ECO:0000313" key="1">
    <source>
        <dbReference type="EMBL" id="KAH6922468.1"/>
    </source>
</evidence>
<organism evidence="1 2">
    <name type="scientific">Hyalomma asiaticum</name>
    <name type="common">Tick</name>
    <dbReference type="NCBI Taxonomy" id="266040"/>
    <lineage>
        <taxon>Eukaryota</taxon>
        <taxon>Metazoa</taxon>
        <taxon>Ecdysozoa</taxon>
        <taxon>Arthropoda</taxon>
        <taxon>Chelicerata</taxon>
        <taxon>Arachnida</taxon>
        <taxon>Acari</taxon>
        <taxon>Parasitiformes</taxon>
        <taxon>Ixodida</taxon>
        <taxon>Ixodoidea</taxon>
        <taxon>Ixodidae</taxon>
        <taxon>Hyalomminae</taxon>
        <taxon>Hyalomma</taxon>
    </lineage>
</organism>
<accession>A0ACB7RIS9</accession>
<keyword evidence="2" id="KW-1185">Reference proteome</keyword>
<dbReference type="EMBL" id="CM023489">
    <property type="protein sequence ID" value="KAH6922468.1"/>
    <property type="molecule type" value="Genomic_DNA"/>
</dbReference>
<dbReference type="Proteomes" id="UP000821845">
    <property type="component" value="Chromosome 9"/>
</dbReference>
<sequence>MDENMTAARALNIFRHLLDPSSTRMVSCTEMAKLRHRYKDVAETLVEEVVQAHLTRPDLGAPLYSSRVQWGS</sequence>
<protein>
    <submittedName>
        <fullName evidence="1">Uncharacterized protein</fullName>
    </submittedName>
</protein>
<reference evidence="1" key="1">
    <citation type="submission" date="2020-05" db="EMBL/GenBank/DDBJ databases">
        <title>Large-scale comparative analyses of tick genomes elucidate their genetic diversity and vector capacities.</title>
        <authorList>
            <person name="Jia N."/>
            <person name="Wang J."/>
            <person name="Shi W."/>
            <person name="Du L."/>
            <person name="Sun Y."/>
            <person name="Zhan W."/>
            <person name="Jiang J."/>
            <person name="Wang Q."/>
            <person name="Zhang B."/>
            <person name="Ji P."/>
            <person name="Sakyi L.B."/>
            <person name="Cui X."/>
            <person name="Yuan T."/>
            <person name="Jiang B."/>
            <person name="Yang W."/>
            <person name="Lam T.T.-Y."/>
            <person name="Chang Q."/>
            <person name="Ding S."/>
            <person name="Wang X."/>
            <person name="Zhu J."/>
            <person name="Ruan X."/>
            <person name="Zhao L."/>
            <person name="Wei J."/>
            <person name="Que T."/>
            <person name="Du C."/>
            <person name="Cheng J."/>
            <person name="Dai P."/>
            <person name="Han X."/>
            <person name="Huang E."/>
            <person name="Gao Y."/>
            <person name="Liu J."/>
            <person name="Shao H."/>
            <person name="Ye R."/>
            <person name="Li L."/>
            <person name="Wei W."/>
            <person name="Wang X."/>
            <person name="Wang C."/>
            <person name="Yang T."/>
            <person name="Huo Q."/>
            <person name="Li W."/>
            <person name="Guo W."/>
            <person name="Chen H."/>
            <person name="Zhou L."/>
            <person name="Ni X."/>
            <person name="Tian J."/>
            <person name="Zhou Y."/>
            <person name="Sheng Y."/>
            <person name="Liu T."/>
            <person name="Pan Y."/>
            <person name="Xia L."/>
            <person name="Li J."/>
            <person name="Zhao F."/>
            <person name="Cao W."/>
        </authorList>
    </citation>
    <scope>NUCLEOTIDE SEQUENCE</scope>
    <source>
        <strain evidence="1">Hyas-2018</strain>
    </source>
</reference>